<protein>
    <submittedName>
        <fullName evidence="2">Dehydratase</fullName>
    </submittedName>
</protein>
<dbReference type="InterPro" id="IPR052342">
    <property type="entry name" value="MCH/BMMD"/>
</dbReference>
<evidence type="ECO:0000313" key="2">
    <source>
        <dbReference type="EMBL" id="PLW69605.1"/>
    </source>
</evidence>
<evidence type="ECO:0000259" key="1">
    <source>
        <dbReference type="Pfam" id="PF01575"/>
    </source>
</evidence>
<dbReference type="InterPro" id="IPR002539">
    <property type="entry name" value="MaoC-like_dom"/>
</dbReference>
<dbReference type="PANTHER" id="PTHR43664">
    <property type="entry name" value="MONOAMINE OXIDASE-RELATED"/>
    <property type="match status" value="1"/>
</dbReference>
<organism evidence="2 3">
    <name type="scientific">Pseudohalioglobus lutimaris</name>
    <dbReference type="NCBI Taxonomy" id="1737061"/>
    <lineage>
        <taxon>Bacteria</taxon>
        <taxon>Pseudomonadati</taxon>
        <taxon>Pseudomonadota</taxon>
        <taxon>Gammaproteobacteria</taxon>
        <taxon>Cellvibrionales</taxon>
        <taxon>Halieaceae</taxon>
        <taxon>Pseudohalioglobus</taxon>
    </lineage>
</organism>
<dbReference type="SUPFAM" id="SSF54637">
    <property type="entry name" value="Thioesterase/thiol ester dehydrase-isomerase"/>
    <property type="match status" value="1"/>
</dbReference>
<gene>
    <name evidence="2" type="ORF">C0039_06230</name>
</gene>
<dbReference type="OrthoDB" id="9759612at2"/>
<dbReference type="InterPro" id="IPR029069">
    <property type="entry name" value="HotDog_dom_sf"/>
</dbReference>
<sequence>MDFPVFFEDFEIGSSRVTHARTITEADIVFHAGHSGDFMPHHTDAEFCKTQPFKKIVAHGTMTFAIAIGLTVSSQPLNPHGMSYGYNKIRYPRPVFAGDTIKVNVKILSKEDHAKQPGHGILIEAKEVTNQHDEVVMYAEHVIIVEKRSAQKT</sequence>
<dbReference type="AlphaFoldDB" id="A0A2N5X542"/>
<name>A0A2N5X542_9GAMM</name>
<dbReference type="PANTHER" id="PTHR43664:SF1">
    <property type="entry name" value="BETA-METHYLMALYL-COA DEHYDRATASE"/>
    <property type="match status" value="1"/>
</dbReference>
<dbReference type="RefSeq" id="WP_076001817.1">
    <property type="nucleotide sequence ID" value="NZ_PKUS01000005.1"/>
</dbReference>
<keyword evidence="3" id="KW-1185">Reference proteome</keyword>
<dbReference type="Proteomes" id="UP000235005">
    <property type="component" value="Unassembled WGS sequence"/>
</dbReference>
<dbReference type="Pfam" id="PF01575">
    <property type="entry name" value="MaoC_dehydratas"/>
    <property type="match status" value="1"/>
</dbReference>
<dbReference type="Gene3D" id="3.10.129.10">
    <property type="entry name" value="Hotdog Thioesterase"/>
    <property type="match status" value="1"/>
</dbReference>
<accession>A0A2N5X542</accession>
<evidence type="ECO:0000313" key="3">
    <source>
        <dbReference type="Proteomes" id="UP000235005"/>
    </source>
</evidence>
<comment type="caution">
    <text evidence="2">The sequence shown here is derived from an EMBL/GenBank/DDBJ whole genome shotgun (WGS) entry which is preliminary data.</text>
</comment>
<reference evidence="2 3" key="1">
    <citation type="submission" date="2018-01" db="EMBL/GenBank/DDBJ databases">
        <title>The draft genome sequence of Halioglobus lutimaris HF004.</title>
        <authorList>
            <person name="Du Z.-J."/>
            <person name="Shi M.-J."/>
        </authorList>
    </citation>
    <scope>NUCLEOTIDE SEQUENCE [LARGE SCALE GENOMIC DNA]</scope>
    <source>
        <strain evidence="2 3">HF004</strain>
    </source>
</reference>
<dbReference type="EMBL" id="PKUS01000005">
    <property type="protein sequence ID" value="PLW69605.1"/>
    <property type="molecule type" value="Genomic_DNA"/>
</dbReference>
<proteinExistence type="predicted"/>
<feature type="domain" description="MaoC-like" evidence="1">
    <location>
        <begin position="12"/>
        <end position="116"/>
    </location>
</feature>